<dbReference type="InterPro" id="IPR004045">
    <property type="entry name" value="Glutathione_S-Trfase_N"/>
</dbReference>
<dbReference type="SUPFAM" id="SSF47616">
    <property type="entry name" value="GST C-terminal domain-like"/>
    <property type="match status" value="1"/>
</dbReference>
<dbReference type="InterPro" id="IPR036249">
    <property type="entry name" value="Thioredoxin-like_sf"/>
</dbReference>
<dbReference type="GO" id="GO:0004364">
    <property type="term" value="F:glutathione transferase activity"/>
    <property type="evidence" value="ECO:0007669"/>
    <property type="project" value="TreeGrafter"/>
</dbReference>
<dbReference type="PROSITE" id="PS50404">
    <property type="entry name" value="GST_NTER"/>
    <property type="match status" value="1"/>
</dbReference>
<protein>
    <submittedName>
        <fullName evidence="2">Glutathione S-transferase</fullName>
    </submittedName>
</protein>
<comment type="caution">
    <text evidence="2">The sequence shown here is derived from an EMBL/GenBank/DDBJ whole genome shotgun (WGS) entry which is preliminary data.</text>
</comment>
<feature type="domain" description="GST N-terminal" evidence="1">
    <location>
        <begin position="1"/>
        <end position="78"/>
    </location>
</feature>
<dbReference type="PANTHER" id="PTHR42673">
    <property type="entry name" value="MALEYLACETOACETATE ISOMERASE"/>
    <property type="match status" value="1"/>
</dbReference>
<evidence type="ECO:0000313" key="2">
    <source>
        <dbReference type="EMBL" id="RTQ37112.1"/>
    </source>
</evidence>
<name>A0A431TSX8_9BURK</name>
<dbReference type="CDD" id="cd00570">
    <property type="entry name" value="GST_N_family"/>
    <property type="match status" value="1"/>
</dbReference>
<accession>A0A431TSX8</accession>
<dbReference type="PANTHER" id="PTHR42673:SF21">
    <property type="entry name" value="GLUTATHIONE S-TRANSFERASE YFCF"/>
    <property type="match status" value="1"/>
</dbReference>
<dbReference type="AlphaFoldDB" id="A0A431TSX8"/>
<gene>
    <name evidence="2" type="ORF">EJP69_05120</name>
</gene>
<dbReference type="Gene3D" id="3.40.30.10">
    <property type="entry name" value="Glutaredoxin"/>
    <property type="match status" value="1"/>
</dbReference>
<reference evidence="2 3" key="1">
    <citation type="submission" date="2018-12" db="EMBL/GenBank/DDBJ databases">
        <title>The genome of Variovorax gossypii DSM 100435.</title>
        <authorList>
            <person name="Gao J."/>
            <person name="Sun J."/>
        </authorList>
    </citation>
    <scope>NUCLEOTIDE SEQUENCE [LARGE SCALE GENOMIC DNA]</scope>
    <source>
        <strain evidence="2 3">DSM 100435</strain>
    </source>
</reference>
<dbReference type="GO" id="GO:0006749">
    <property type="term" value="P:glutathione metabolic process"/>
    <property type="evidence" value="ECO:0007669"/>
    <property type="project" value="TreeGrafter"/>
</dbReference>
<keyword evidence="2" id="KW-0808">Transferase</keyword>
<dbReference type="CDD" id="cd03205">
    <property type="entry name" value="GST_C_6"/>
    <property type="match status" value="1"/>
</dbReference>
<dbReference type="Pfam" id="PF13417">
    <property type="entry name" value="GST_N_3"/>
    <property type="match status" value="1"/>
</dbReference>
<dbReference type="EMBL" id="RXOE01000001">
    <property type="protein sequence ID" value="RTQ37112.1"/>
    <property type="molecule type" value="Genomic_DNA"/>
</dbReference>
<dbReference type="OrthoDB" id="8634103at2"/>
<dbReference type="GO" id="GO:0016034">
    <property type="term" value="F:maleylacetoacetate isomerase activity"/>
    <property type="evidence" value="ECO:0007669"/>
    <property type="project" value="TreeGrafter"/>
</dbReference>
<dbReference type="SUPFAM" id="SSF52833">
    <property type="entry name" value="Thioredoxin-like"/>
    <property type="match status" value="1"/>
</dbReference>
<dbReference type="Proteomes" id="UP000267418">
    <property type="component" value="Unassembled WGS sequence"/>
</dbReference>
<dbReference type="InterPro" id="IPR036282">
    <property type="entry name" value="Glutathione-S-Trfase_C_sf"/>
</dbReference>
<evidence type="ECO:0000259" key="1">
    <source>
        <dbReference type="PROSITE" id="PS50404"/>
    </source>
</evidence>
<keyword evidence="3" id="KW-1185">Reference proteome</keyword>
<organism evidence="2 3">
    <name type="scientific">Variovorax gossypii</name>
    <dbReference type="NCBI Taxonomy" id="1679495"/>
    <lineage>
        <taxon>Bacteria</taxon>
        <taxon>Pseudomonadati</taxon>
        <taxon>Pseudomonadota</taxon>
        <taxon>Betaproteobacteria</taxon>
        <taxon>Burkholderiales</taxon>
        <taxon>Comamonadaceae</taxon>
        <taxon>Variovorax</taxon>
    </lineage>
</organism>
<dbReference type="Gene3D" id="1.20.1050.10">
    <property type="match status" value="1"/>
</dbReference>
<sequence length="202" mass="21920">MQLVGMLDSPYVRRTAISLRLLGLSFEHRSISLFSTFEQFSAINPVVKAPTLVCDDGTVLMDSTLIIDYAQALSGRSLMPAGPPQRLRELRLTGLALAACEKTVQIVYERKLRPAQKQHQPWMDRVRGQLAAACVALERELSEAPPSASEETMTQAGVSTAVAWAFTQLMTPDAVSPKDFPALAAYSAQAESLPVFLGAPMA</sequence>
<dbReference type="GO" id="GO:0006559">
    <property type="term" value="P:L-phenylalanine catabolic process"/>
    <property type="evidence" value="ECO:0007669"/>
    <property type="project" value="TreeGrafter"/>
</dbReference>
<evidence type="ECO:0000313" key="3">
    <source>
        <dbReference type="Proteomes" id="UP000267418"/>
    </source>
</evidence>
<proteinExistence type="predicted"/>
<dbReference type="RefSeq" id="WP_126468902.1">
    <property type="nucleotide sequence ID" value="NZ_RXOE01000001.1"/>
</dbReference>